<protein>
    <submittedName>
        <fullName evidence="1">Uncharacterized protein</fullName>
    </submittedName>
</protein>
<dbReference type="Proteomes" id="UP000305067">
    <property type="component" value="Unassembled WGS sequence"/>
</dbReference>
<name>A0A5C3Q5N1_9AGAR</name>
<sequence>MLSCSECTPAHLCPLYTMSFFDCPVYRNEVMIHCRWRANTNSPASASDNGMFSHDASTSRRHQPMATLPRFHLCCRSYPFGTSGYNDQGGTLPHSIVSILLLGGLFDPLLELAS</sequence>
<dbReference type="AlphaFoldDB" id="A0A5C3Q5N1"/>
<organism evidence="1 2">
    <name type="scientific">Pterulicium gracile</name>
    <dbReference type="NCBI Taxonomy" id="1884261"/>
    <lineage>
        <taxon>Eukaryota</taxon>
        <taxon>Fungi</taxon>
        <taxon>Dikarya</taxon>
        <taxon>Basidiomycota</taxon>
        <taxon>Agaricomycotina</taxon>
        <taxon>Agaricomycetes</taxon>
        <taxon>Agaricomycetidae</taxon>
        <taxon>Agaricales</taxon>
        <taxon>Pleurotineae</taxon>
        <taxon>Pterulaceae</taxon>
        <taxon>Pterulicium</taxon>
    </lineage>
</organism>
<gene>
    <name evidence="1" type="ORF">BDV98DRAFT_262493</name>
</gene>
<accession>A0A5C3Q5N1</accession>
<evidence type="ECO:0000313" key="1">
    <source>
        <dbReference type="EMBL" id="TFK97414.1"/>
    </source>
</evidence>
<proteinExistence type="predicted"/>
<dbReference type="EMBL" id="ML178847">
    <property type="protein sequence ID" value="TFK97414.1"/>
    <property type="molecule type" value="Genomic_DNA"/>
</dbReference>
<keyword evidence="2" id="KW-1185">Reference proteome</keyword>
<reference evidence="1 2" key="1">
    <citation type="journal article" date="2019" name="Nat. Ecol. Evol.">
        <title>Megaphylogeny resolves global patterns of mushroom evolution.</title>
        <authorList>
            <person name="Varga T."/>
            <person name="Krizsan K."/>
            <person name="Foldi C."/>
            <person name="Dima B."/>
            <person name="Sanchez-Garcia M."/>
            <person name="Sanchez-Ramirez S."/>
            <person name="Szollosi G.J."/>
            <person name="Szarkandi J.G."/>
            <person name="Papp V."/>
            <person name="Albert L."/>
            <person name="Andreopoulos W."/>
            <person name="Angelini C."/>
            <person name="Antonin V."/>
            <person name="Barry K.W."/>
            <person name="Bougher N.L."/>
            <person name="Buchanan P."/>
            <person name="Buyck B."/>
            <person name="Bense V."/>
            <person name="Catcheside P."/>
            <person name="Chovatia M."/>
            <person name="Cooper J."/>
            <person name="Damon W."/>
            <person name="Desjardin D."/>
            <person name="Finy P."/>
            <person name="Geml J."/>
            <person name="Haridas S."/>
            <person name="Hughes K."/>
            <person name="Justo A."/>
            <person name="Karasinski D."/>
            <person name="Kautmanova I."/>
            <person name="Kiss B."/>
            <person name="Kocsube S."/>
            <person name="Kotiranta H."/>
            <person name="LaButti K.M."/>
            <person name="Lechner B.E."/>
            <person name="Liimatainen K."/>
            <person name="Lipzen A."/>
            <person name="Lukacs Z."/>
            <person name="Mihaltcheva S."/>
            <person name="Morgado L.N."/>
            <person name="Niskanen T."/>
            <person name="Noordeloos M.E."/>
            <person name="Ohm R.A."/>
            <person name="Ortiz-Santana B."/>
            <person name="Ovrebo C."/>
            <person name="Racz N."/>
            <person name="Riley R."/>
            <person name="Savchenko A."/>
            <person name="Shiryaev A."/>
            <person name="Soop K."/>
            <person name="Spirin V."/>
            <person name="Szebenyi C."/>
            <person name="Tomsovsky M."/>
            <person name="Tulloss R.E."/>
            <person name="Uehling J."/>
            <person name="Grigoriev I.V."/>
            <person name="Vagvolgyi C."/>
            <person name="Papp T."/>
            <person name="Martin F.M."/>
            <person name="Miettinen O."/>
            <person name="Hibbett D.S."/>
            <person name="Nagy L.G."/>
        </authorList>
    </citation>
    <scope>NUCLEOTIDE SEQUENCE [LARGE SCALE GENOMIC DNA]</scope>
    <source>
        <strain evidence="1 2">CBS 309.79</strain>
    </source>
</reference>
<evidence type="ECO:0000313" key="2">
    <source>
        <dbReference type="Proteomes" id="UP000305067"/>
    </source>
</evidence>